<name>A0A8J6LFQ7_TENMO</name>
<organism evidence="2 3">
    <name type="scientific">Tenebrio molitor</name>
    <name type="common">Yellow mealworm beetle</name>
    <dbReference type="NCBI Taxonomy" id="7067"/>
    <lineage>
        <taxon>Eukaryota</taxon>
        <taxon>Metazoa</taxon>
        <taxon>Ecdysozoa</taxon>
        <taxon>Arthropoda</taxon>
        <taxon>Hexapoda</taxon>
        <taxon>Insecta</taxon>
        <taxon>Pterygota</taxon>
        <taxon>Neoptera</taxon>
        <taxon>Endopterygota</taxon>
        <taxon>Coleoptera</taxon>
        <taxon>Polyphaga</taxon>
        <taxon>Cucujiformia</taxon>
        <taxon>Tenebrionidae</taxon>
        <taxon>Tenebrio</taxon>
    </lineage>
</organism>
<feature type="compositionally biased region" description="Polar residues" evidence="1">
    <location>
        <begin position="406"/>
        <end position="418"/>
    </location>
</feature>
<keyword evidence="3" id="KW-1185">Reference proteome</keyword>
<reference evidence="2" key="1">
    <citation type="journal article" date="2020" name="J Insects Food Feed">
        <title>The yellow mealworm (Tenebrio molitor) genome: a resource for the emerging insects as food and feed industry.</title>
        <authorList>
            <person name="Eriksson T."/>
            <person name="Andere A."/>
            <person name="Kelstrup H."/>
            <person name="Emery V."/>
            <person name="Picard C."/>
        </authorList>
    </citation>
    <scope>NUCLEOTIDE SEQUENCE</scope>
    <source>
        <strain evidence="2">Stoneville</strain>
        <tissue evidence="2">Whole head</tissue>
    </source>
</reference>
<feature type="region of interest" description="Disordered" evidence="1">
    <location>
        <begin position="284"/>
        <end position="315"/>
    </location>
</feature>
<dbReference type="EMBL" id="JABDTM020027010">
    <property type="protein sequence ID" value="KAH0811146.1"/>
    <property type="molecule type" value="Genomic_DNA"/>
</dbReference>
<sequence>MTKLPSCVALSHHQFCVDNRVYFSRSSASFTTKVTTSNVSNTSPPTHELQPFGNNYEIGLHRTNLGFFLLGAAHVEVSGIWGEFGFDLFAWWRSELRIWRRCGETKRDLSNMASKIASQIKMCRLANNTVIDLSEWRHTEPDGMRGCGEKCENEKDYLFALRHIVDDSLTHASAMLSRTGIARRCTSSAERKVHRAEGDGHAAGAASVGVAPGVARSHGRVRHHDSSPIVFLHRHNKNIYEHKLSKLRGEACCQAGNQLGVTLAGRRRRCGAEPVVVFSVGRREAGAGAPRPPRRPWDCERPATSSSAAGLLPGGGTCRCRGTGRVTQHLEAPARREEAAMQRRKRDSLPSLGNELGSGTLGRRRRRGRAVDKFRLTLPRFSPRSDDDAPRKMPPSRARAPPDTPTAHSVRQQTAAVP</sequence>
<reference evidence="2" key="2">
    <citation type="submission" date="2021-08" db="EMBL/GenBank/DDBJ databases">
        <authorList>
            <person name="Eriksson T."/>
        </authorList>
    </citation>
    <scope>NUCLEOTIDE SEQUENCE</scope>
    <source>
        <strain evidence="2">Stoneville</strain>
        <tissue evidence="2">Whole head</tissue>
    </source>
</reference>
<feature type="compositionally biased region" description="Basic and acidic residues" evidence="1">
    <location>
        <begin position="332"/>
        <end position="341"/>
    </location>
</feature>
<accession>A0A8J6LFQ7</accession>
<proteinExistence type="predicted"/>
<evidence type="ECO:0000313" key="2">
    <source>
        <dbReference type="EMBL" id="KAH0811146.1"/>
    </source>
</evidence>
<feature type="compositionally biased region" description="Low complexity" evidence="1">
    <location>
        <begin position="302"/>
        <end position="311"/>
    </location>
</feature>
<comment type="caution">
    <text evidence="2">The sequence shown here is derived from an EMBL/GenBank/DDBJ whole genome shotgun (WGS) entry which is preliminary data.</text>
</comment>
<feature type="region of interest" description="Disordered" evidence="1">
    <location>
        <begin position="327"/>
        <end position="418"/>
    </location>
</feature>
<protein>
    <submittedName>
        <fullName evidence="2">Uncharacterized protein</fullName>
    </submittedName>
</protein>
<evidence type="ECO:0000256" key="1">
    <source>
        <dbReference type="SAM" id="MobiDB-lite"/>
    </source>
</evidence>
<gene>
    <name evidence="2" type="ORF">GEV33_011647</name>
</gene>
<dbReference type="AlphaFoldDB" id="A0A8J6LFQ7"/>
<dbReference type="Proteomes" id="UP000719412">
    <property type="component" value="Unassembled WGS sequence"/>
</dbReference>
<evidence type="ECO:0000313" key="3">
    <source>
        <dbReference type="Proteomes" id="UP000719412"/>
    </source>
</evidence>